<dbReference type="Pfam" id="PF13439">
    <property type="entry name" value="Glyco_transf_4"/>
    <property type="match status" value="1"/>
</dbReference>
<evidence type="ECO:0000313" key="3">
    <source>
        <dbReference type="Proteomes" id="UP000823638"/>
    </source>
</evidence>
<sequence length="231" mass="26318">MKILHLITNTDLGGAQKVAGILCNKAVENGHQVALASMPDGPFWDTLSPKVKQFKVKNLIKPISFIPDLKSYFEIKKIIKEYKPDILQLHSSKAGFLGRMAGRKIKKHIVYTVHGFDSVRIKNRKFLFIEKLLQNMCGAIIPVSFYDEKNLIKEKITSNIVCIPNGIDKNELNIVTNDEIKQKIINSKNKGNFNVISIARISKQKKFEMFLEVAEKLEKENITFFWIGTPT</sequence>
<proteinExistence type="predicted"/>
<dbReference type="AlphaFoldDB" id="A0A9D9HRZ3"/>
<evidence type="ECO:0000259" key="1">
    <source>
        <dbReference type="Pfam" id="PF13439"/>
    </source>
</evidence>
<dbReference type="SUPFAM" id="SSF53756">
    <property type="entry name" value="UDP-Glycosyltransferase/glycogen phosphorylase"/>
    <property type="match status" value="1"/>
</dbReference>
<dbReference type="EMBL" id="JADIMM010000117">
    <property type="protein sequence ID" value="MBO8458664.1"/>
    <property type="molecule type" value="Genomic_DNA"/>
</dbReference>
<dbReference type="Gene3D" id="3.40.50.2000">
    <property type="entry name" value="Glycogen Phosphorylase B"/>
    <property type="match status" value="2"/>
</dbReference>
<dbReference type="PANTHER" id="PTHR45947">
    <property type="entry name" value="SULFOQUINOVOSYL TRANSFERASE SQD2"/>
    <property type="match status" value="1"/>
</dbReference>
<evidence type="ECO:0000313" key="2">
    <source>
        <dbReference type="EMBL" id="MBO8458664.1"/>
    </source>
</evidence>
<dbReference type="InterPro" id="IPR050194">
    <property type="entry name" value="Glycosyltransferase_grp1"/>
</dbReference>
<gene>
    <name evidence="2" type="ORF">IAA81_10655</name>
</gene>
<protein>
    <submittedName>
        <fullName evidence="2">Glycosyltransferase</fullName>
    </submittedName>
</protein>
<feature type="non-terminal residue" evidence="2">
    <location>
        <position position="231"/>
    </location>
</feature>
<reference evidence="2" key="2">
    <citation type="journal article" date="2021" name="PeerJ">
        <title>Extensive microbial diversity within the chicken gut microbiome revealed by metagenomics and culture.</title>
        <authorList>
            <person name="Gilroy R."/>
            <person name="Ravi A."/>
            <person name="Getino M."/>
            <person name="Pursley I."/>
            <person name="Horton D.L."/>
            <person name="Alikhan N.F."/>
            <person name="Baker D."/>
            <person name="Gharbi K."/>
            <person name="Hall N."/>
            <person name="Watson M."/>
            <person name="Adriaenssens E.M."/>
            <person name="Foster-Nyarko E."/>
            <person name="Jarju S."/>
            <person name="Secka A."/>
            <person name="Antonio M."/>
            <person name="Oren A."/>
            <person name="Chaudhuri R.R."/>
            <person name="La Ragione R."/>
            <person name="Hildebrand F."/>
            <person name="Pallen M.J."/>
        </authorList>
    </citation>
    <scope>NUCLEOTIDE SEQUENCE</scope>
    <source>
        <strain evidence="2">10532</strain>
    </source>
</reference>
<name>A0A9D9HRZ3_9SPIR</name>
<dbReference type="Proteomes" id="UP000823638">
    <property type="component" value="Unassembled WGS sequence"/>
</dbReference>
<dbReference type="InterPro" id="IPR028098">
    <property type="entry name" value="Glyco_trans_4-like_N"/>
</dbReference>
<organism evidence="2 3">
    <name type="scientific">Candidatus Gallitreponema excrementavium</name>
    <dbReference type="NCBI Taxonomy" id="2840840"/>
    <lineage>
        <taxon>Bacteria</taxon>
        <taxon>Pseudomonadati</taxon>
        <taxon>Spirochaetota</taxon>
        <taxon>Spirochaetia</taxon>
        <taxon>Spirochaetales</taxon>
        <taxon>Candidatus Gallitreponema</taxon>
    </lineage>
</organism>
<feature type="domain" description="Glycosyltransferase subfamily 4-like N-terminal" evidence="1">
    <location>
        <begin position="13"/>
        <end position="169"/>
    </location>
</feature>
<accession>A0A9D9HRZ3</accession>
<reference evidence="2" key="1">
    <citation type="submission" date="2020-10" db="EMBL/GenBank/DDBJ databases">
        <authorList>
            <person name="Gilroy R."/>
        </authorList>
    </citation>
    <scope>NUCLEOTIDE SEQUENCE</scope>
    <source>
        <strain evidence="2">10532</strain>
    </source>
</reference>
<comment type="caution">
    <text evidence="2">The sequence shown here is derived from an EMBL/GenBank/DDBJ whole genome shotgun (WGS) entry which is preliminary data.</text>
</comment>
<dbReference type="GO" id="GO:0016757">
    <property type="term" value="F:glycosyltransferase activity"/>
    <property type="evidence" value="ECO:0007669"/>
    <property type="project" value="TreeGrafter"/>
</dbReference>
<dbReference type="PANTHER" id="PTHR45947:SF3">
    <property type="entry name" value="SULFOQUINOVOSYL TRANSFERASE SQD2"/>
    <property type="match status" value="1"/>
</dbReference>